<keyword evidence="1" id="KW-1015">Disulfide bond</keyword>
<evidence type="ECO:0000313" key="5">
    <source>
        <dbReference type="Proteomes" id="UP000887561"/>
    </source>
</evidence>
<dbReference type="WBParaSite" id="scaffold18248_cov160.g18852">
    <property type="protein sequence ID" value="scaffold18248_cov160.g18852"/>
    <property type="gene ID" value="scaffold18248_cov160.g18852"/>
</dbReference>
<dbReference type="SMART" id="SM00042">
    <property type="entry name" value="CUB"/>
    <property type="match status" value="2"/>
</dbReference>
<dbReference type="SUPFAM" id="SSF49854">
    <property type="entry name" value="Spermadhesin, CUB domain"/>
    <property type="match status" value="3"/>
</dbReference>
<reference evidence="6" key="1">
    <citation type="submission" date="2022-11" db="UniProtKB">
        <authorList>
            <consortium name="WormBaseParasite"/>
        </authorList>
    </citation>
    <scope>IDENTIFICATION</scope>
</reference>
<organism evidence="5 6">
    <name type="scientific">Meloidogyne javanica</name>
    <name type="common">Root-knot nematode worm</name>
    <dbReference type="NCBI Taxonomy" id="6303"/>
    <lineage>
        <taxon>Eukaryota</taxon>
        <taxon>Metazoa</taxon>
        <taxon>Ecdysozoa</taxon>
        <taxon>Nematoda</taxon>
        <taxon>Chromadorea</taxon>
        <taxon>Rhabditida</taxon>
        <taxon>Tylenchina</taxon>
        <taxon>Tylenchomorpha</taxon>
        <taxon>Tylenchoidea</taxon>
        <taxon>Meloidogynidae</taxon>
        <taxon>Meloidogyninae</taxon>
        <taxon>Meloidogyne</taxon>
        <taxon>Meloidogyne incognita group</taxon>
    </lineage>
</organism>
<evidence type="ECO:0000256" key="3">
    <source>
        <dbReference type="SAM" id="MobiDB-lite"/>
    </source>
</evidence>
<evidence type="ECO:0000256" key="2">
    <source>
        <dbReference type="PROSITE-ProRule" id="PRU00059"/>
    </source>
</evidence>
<feature type="domain" description="CUB" evidence="4">
    <location>
        <begin position="43"/>
        <end position="159"/>
    </location>
</feature>
<name>A0A915LW69_MELJA</name>
<dbReference type="InterPro" id="IPR000859">
    <property type="entry name" value="CUB_dom"/>
</dbReference>
<dbReference type="InterPro" id="IPR053207">
    <property type="entry name" value="Non-NMDA_GluR_Accessory"/>
</dbReference>
<evidence type="ECO:0000256" key="1">
    <source>
        <dbReference type="ARBA" id="ARBA00023157"/>
    </source>
</evidence>
<proteinExistence type="predicted"/>
<feature type="region of interest" description="Disordered" evidence="3">
    <location>
        <begin position="1"/>
        <end position="28"/>
    </location>
</feature>
<evidence type="ECO:0000313" key="6">
    <source>
        <dbReference type="WBParaSite" id="scaffold18248_cov160.g18852"/>
    </source>
</evidence>
<evidence type="ECO:0000259" key="4">
    <source>
        <dbReference type="PROSITE" id="PS01180"/>
    </source>
</evidence>
<dbReference type="Gene3D" id="2.60.120.290">
    <property type="entry name" value="Spermadhesin, CUB domain"/>
    <property type="match status" value="3"/>
</dbReference>
<dbReference type="InterPro" id="IPR035914">
    <property type="entry name" value="Sperma_CUB_dom_sf"/>
</dbReference>
<dbReference type="Proteomes" id="UP000887561">
    <property type="component" value="Unplaced"/>
</dbReference>
<dbReference type="PANTHER" id="PTHR47537">
    <property type="entry name" value="CUBILIN"/>
    <property type="match status" value="1"/>
</dbReference>
<accession>A0A915LW69</accession>
<dbReference type="PROSITE" id="PS01180">
    <property type="entry name" value="CUB"/>
    <property type="match status" value="2"/>
</dbReference>
<keyword evidence="5" id="KW-1185">Reference proteome</keyword>
<comment type="caution">
    <text evidence="2">Lacks conserved residue(s) required for the propagation of feature annotation.</text>
</comment>
<dbReference type="AlphaFoldDB" id="A0A915LW69"/>
<dbReference type="Pfam" id="PF00431">
    <property type="entry name" value="CUB"/>
    <property type="match status" value="2"/>
</dbReference>
<dbReference type="GO" id="GO:0005886">
    <property type="term" value="C:plasma membrane"/>
    <property type="evidence" value="ECO:0007669"/>
    <property type="project" value="TreeGrafter"/>
</dbReference>
<protein>
    <submittedName>
        <fullName evidence="6">CUB domain-containing protein</fullName>
    </submittedName>
</protein>
<dbReference type="FunFam" id="2.60.120.290:FF:000005">
    <property type="entry name" value="Procollagen C-endopeptidase enhancer 1"/>
    <property type="match status" value="1"/>
</dbReference>
<dbReference type="CDD" id="cd00041">
    <property type="entry name" value="CUB"/>
    <property type="match status" value="2"/>
</dbReference>
<feature type="domain" description="CUB" evidence="4">
    <location>
        <begin position="180"/>
        <end position="298"/>
    </location>
</feature>
<sequence length="597" mass="66692">EAITDFKAPDINDDIENEESDIREQDNDNKITRSPFVTISIDDSNEIEDKERAVHYQSLPDDIQCIYTFMAKPRERVRLQFTSFQLAGTANHCESEYVDVYSELEDPTEDLLSANLDARYCGTVAPNVRISLHQVLVLVLHSRIGRRRGDPFVLAGTFEFIPEAQFVPGIPFGPSNGKGCAFLIESSNRNQGTILSPTYPGAYPSNFHCVYLLKGKQGERIRLYFKDFDVYFGGEHCPYDSLTIYDGDTNSEPILRKLCGLQQRLELFSFGTTLLLEFNTTEPPKNDMRGFAIDYEFSTRFVDIVRLIGPQRRISHIRGSECDIRFPEMFPLNTTCTYVLDGLQSDQNLEKVLLHFEAVAMSPSTASNENILPLSSALAPNTSKSMEHSPSGNDDCNNGAFVGIATTAASIKSALTNSEESSYDAILCDTLSQGNNPSFVSQGPRIVLVFSSMEQSHDTSNKSSTNPRGFRARVEFKTDFGIAGESIGGSNRCAFRFHDPTGSFNSPRYPVTFYGTETLRLQAQHCWNVFPGPTISSFGAHEMRVVFHSDGFGTANGFDAHYEIRDAFEEEVPHRKDKRHCGELIQANEELTTGHFG</sequence>
<dbReference type="PANTHER" id="PTHR47537:SF6">
    <property type="entry name" value="CUB DOMAIN-CONTAINING PROTEIN"/>
    <property type="match status" value="1"/>
</dbReference>